<evidence type="ECO:0000313" key="1">
    <source>
        <dbReference type="EMBL" id="RJT32471.1"/>
    </source>
</evidence>
<name>A0A6M7TNX9_9HYPH</name>
<keyword evidence="2" id="KW-1185">Reference proteome</keyword>
<accession>A0A6M7TNX9</accession>
<dbReference type="SUPFAM" id="SSF46785">
    <property type="entry name" value="Winged helix' DNA-binding domain"/>
    <property type="match status" value="1"/>
</dbReference>
<protein>
    <submittedName>
        <fullName evidence="1">MarR family transcriptional regulator</fullName>
    </submittedName>
</protein>
<sequence length="176" mass="19189">MPADRSALVRDLRCFNRFYTGLIGLLDETLTHSAFTLTEARVLFELGRRPGRIAANSGGKAGFLARVLQIDFEPAASDIARDLQLDPAYVTRILRKFSAAGLTETRAGPDALRRRVLSLTMRGQVALAALQSAADRDLTRLTVDLGDEEAAELSDILARVRHLLSAAPASERRESA</sequence>
<gene>
    <name evidence="1" type="ORF">D3242_20145</name>
</gene>
<reference evidence="1 2" key="1">
    <citation type="submission" date="2018-09" db="EMBL/GenBank/DDBJ databases">
        <title>Mesorhizobium carmichaelinearum sp. nov. isolated from Carmichaelinea spp. root nodules in New Zealand.</title>
        <authorList>
            <person name="De Meyer S.E."/>
        </authorList>
    </citation>
    <scope>NUCLEOTIDE SEQUENCE [LARGE SCALE GENOMIC DNA]</scope>
    <source>
        <strain evidence="1 2">LMG 28313</strain>
    </source>
</reference>
<dbReference type="PROSITE" id="PS50995">
    <property type="entry name" value="HTH_MARR_2"/>
    <property type="match status" value="1"/>
</dbReference>
<dbReference type="Proteomes" id="UP000275530">
    <property type="component" value="Unassembled WGS sequence"/>
</dbReference>
<dbReference type="GO" id="GO:0003700">
    <property type="term" value="F:DNA-binding transcription factor activity"/>
    <property type="evidence" value="ECO:0007669"/>
    <property type="project" value="InterPro"/>
</dbReference>
<dbReference type="InterPro" id="IPR036390">
    <property type="entry name" value="WH_DNA-bd_sf"/>
</dbReference>
<dbReference type="RefSeq" id="WP_064985036.1">
    <property type="nucleotide sequence ID" value="NZ_CP033507.1"/>
</dbReference>
<organism evidence="1 2">
    <name type="scientific">Mesorhizobium jarvisii</name>
    <dbReference type="NCBI Taxonomy" id="1777867"/>
    <lineage>
        <taxon>Bacteria</taxon>
        <taxon>Pseudomonadati</taxon>
        <taxon>Pseudomonadota</taxon>
        <taxon>Alphaproteobacteria</taxon>
        <taxon>Hyphomicrobiales</taxon>
        <taxon>Phyllobacteriaceae</taxon>
        <taxon>Mesorhizobium</taxon>
    </lineage>
</organism>
<dbReference type="AlphaFoldDB" id="A0A6M7TNX9"/>
<evidence type="ECO:0000313" key="2">
    <source>
        <dbReference type="Proteomes" id="UP000275530"/>
    </source>
</evidence>
<dbReference type="InterPro" id="IPR000835">
    <property type="entry name" value="HTH_MarR-typ"/>
</dbReference>
<comment type="caution">
    <text evidence="1">The sequence shown here is derived from an EMBL/GenBank/DDBJ whole genome shotgun (WGS) entry which is preliminary data.</text>
</comment>
<dbReference type="Gene3D" id="1.10.10.10">
    <property type="entry name" value="Winged helix-like DNA-binding domain superfamily/Winged helix DNA-binding domain"/>
    <property type="match status" value="1"/>
</dbReference>
<proteinExistence type="predicted"/>
<dbReference type="InterPro" id="IPR036388">
    <property type="entry name" value="WH-like_DNA-bd_sf"/>
</dbReference>
<dbReference type="EMBL" id="QZXA01000007">
    <property type="protein sequence ID" value="RJT32471.1"/>
    <property type="molecule type" value="Genomic_DNA"/>
</dbReference>